<dbReference type="AlphaFoldDB" id="A0A6A4Q9Y5"/>
<keyword evidence="1" id="KW-0808">Transferase</keyword>
<organism evidence="1 2">
    <name type="scientific">Lupinus albus</name>
    <name type="common">White lupine</name>
    <name type="synonym">Lupinus termis</name>
    <dbReference type="NCBI Taxonomy" id="3870"/>
    <lineage>
        <taxon>Eukaryota</taxon>
        <taxon>Viridiplantae</taxon>
        <taxon>Streptophyta</taxon>
        <taxon>Embryophyta</taxon>
        <taxon>Tracheophyta</taxon>
        <taxon>Spermatophyta</taxon>
        <taxon>Magnoliopsida</taxon>
        <taxon>eudicotyledons</taxon>
        <taxon>Gunneridae</taxon>
        <taxon>Pentapetalae</taxon>
        <taxon>rosids</taxon>
        <taxon>fabids</taxon>
        <taxon>Fabales</taxon>
        <taxon>Fabaceae</taxon>
        <taxon>Papilionoideae</taxon>
        <taxon>50 kb inversion clade</taxon>
        <taxon>genistoids sensu lato</taxon>
        <taxon>core genistoids</taxon>
        <taxon>Genisteae</taxon>
        <taxon>Lupinus</taxon>
    </lineage>
</organism>
<accession>A0A6A4Q9Y5</accession>
<dbReference type="GO" id="GO:0016740">
    <property type="term" value="F:transferase activity"/>
    <property type="evidence" value="ECO:0007669"/>
    <property type="project" value="UniProtKB-KW"/>
</dbReference>
<dbReference type="Proteomes" id="UP000447434">
    <property type="component" value="Chromosome 7"/>
</dbReference>
<comment type="caution">
    <text evidence="1">The sequence shown here is derived from an EMBL/GenBank/DDBJ whole genome shotgun (WGS) entry which is preliminary data.</text>
</comment>
<protein>
    <submittedName>
        <fullName evidence="1">Putative chlorogenate--glucarate O-hydroxycinnamoyltransferase</fullName>
    </submittedName>
</protein>
<proteinExistence type="predicted"/>
<gene>
    <name evidence="1" type="ORF">Lalb_Chr07g0185341</name>
</gene>
<name>A0A6A4Q9Y5_LUPAL</name>
<reference evidence="2" key="1">
    <citation type="journal article" date="2020" name="Nat. Commun.">
        <title>Genome sequence of the cluster root forming white lupin.</title>
        <authorList>
            <person name="Hufnagel B."/>
            <person name="Marques A."/>
            <person name="Soriano A."/>
            <person name="Marques L."/>
            <person name="Divol F."/>
            <person name="Doumas P."/>
            <person name="Sallet E."/>
            <person name="Mancinotti D."/>
            <person name="Carrere S."/>
            <person name="Marande W."/>
            <person name="Arribat S."/>
            <person name="Keller J."/>
            <person name="Huneau C."/>
            <person name="Blein T."/>
            <person name="Aime D."/>
            <person name="Laguerre M."/>
            <person name="Taylor J."/>
            <person name="Schubert V."/>
            <person name="Nelson M."/>
            <person name="Geu-Flores F."/>
            <person name="Crespi M."/>
            <person name="Gallardo-Guerrero K."/>
            <person name="Delaux P.-M."/>
            <person name="Salse J."/>
            <person name="Berges H."/>
            <person name="Guyot R."/>
            <person name="Gouzy J."/>
            <person name="Peret B."/>
        </authorList>
    </citation>
    <scope>NUCLEOTIDE SEQUENCE [LARGE SCALE GENOMIC DNA]</scope>
    <source>
        <strain evidence="2">cv. Amiga</strain>
    </source>
</reference>
<keyword evidence="2" id="KW-1185">Reference proteome</keyword>
<evidence type="ECO:0000313" key="1">
    <source>
        <dbReference type="EMBL" id="KAE9610316.1"/>
    </source>
</evidence>
<sequence length="60" mass="6954">MNFAVAGSTAINHEFFVRNNHSLDFTPQSIQTQILWSDRYLESQACQSCRKVVTHAERIR</sequence>
<evidence type="ECO:0000313" key="2">
    <source>
        <dbReference type="Proteomes" id="UP000447434"/>
    </source>
</evidence>
<dbReference type="EMBL" id="WOCE01000007">
    <property type="protein sequence ID" value="KAE9610316.1"/>
    <property type="molecule type" value="Genomic_DNA"/>
</dbReference>